<proteinExistence type="predicted"/>
<dbReference type="RefSeq" id="WP_074646478.1">
    <property type="nucleotide sequence ID" value="NZ_FNBL01000013.1"/>
</dbReference>
<dbReference type="SUPFAM" id="SSF53098">
    <property type="entry name" value="Ribonuclease H-like"/>
    <property type="match status" value="1"/>
</dbReference>
<organism evidence="2 3">
    <name type="scientific">Celeribacter baekdonensis</name>
    <dbReference type="NCBI Taxonomy" id="875171"/>
    <lineage>
        <taxon>Bacteria</taxon>
        <taxon>Pseudomonadati</taxon>
        <taxon>Pseudomonadota</taxon>
        <taxon>Alphaproteobacteria</taxon>
        <taxon>Rhodobacterales</taxon>
        <taxon>Roseobacteraceae</taxon>
        <taxon>Celeribacter</taxon>
    </lineage>
</organism>
<dbReference type="InterPro" id="IPR015378">
    <property type="entry name" value="Transposase-like_Mu_C"/>
</dbReference>
<accession>A0A1G7S2Z7</accession>
<evidence type="ECO:0000313" key="3">
    <source>
        <dbReference type="Proteomes" id="UP000182284"/>
    </source>
</evidence>
<dbReference type="GO" id="GO:0015074">
    <property type="term" value="P:DNA integration"/>
    <property type="evidence" value="ECO:0007669"/>
    <property type="project" value="InterPro"/>
</dbReference>
<dbReference type="GO" id="GO:0003676">
    <property type="term" value="F:nucleic acid binding"/>
    <property type="evidence" value="ECO:0007669"/>
    <property type="project" value="InterPro"/>
</dbReference>
<dbReference type="Pfam" id="PF09299">
    <property type="entry name" value="Mu-transpos_C"/>
    <property type="match status" value="1"/>
</dbReference>
<evidence type="ECO:0000259" key="1">
    <source>
        <dbReference type="PROSITE" id="PS50994"/>
    </source>
</evidence>
<evidence type="ECO:0000313" key="2">
    <source>
        <dbReference type="EMBL" id="SDG16809.1"/>
    </source>
</evidence>
<dbReference type="InterPro" id="IPR036397">
    <property type="entry name" value="RNaseH_sf"/>
</dbReference>
<feature type="domain" description="Integrase catalytic" evidence="1">
    <location>
        <begin position="284"/>
        <end position="498"/>
    </location>
</feature>
<dbReference type="EMBL" id="FNBL01000013">
    <property type="protein sequence ID" value="SDG16809.1"/>
    <property type="molecule type" value="Genomic_DNA"/>
</dbReference>
<dbReference type="InterPro" id="IPR012337">
    <property type="entry name" value="RNaseH-like_sf"/>
</dbReference>
<dbReference type="AlphaFoldDB" id="A0A1G7S2Z7"/>
<dbReference type="Gene3D" id="3.30.420.10">
    <property type="entry name" value="Ribonuclease H-like superfamily/Ribonuclease H"/>
    <property type="match status" value="1"/>
</dbReference>
<reference evidence="2 3" key="1">
    <citation type="submission" date="2016-10" db="EMBL/GenBank/DDBJ databases">
        <authorList>
            <person name="de Groot N.N."/>
        </authorList>
    </citation>
    <scope>NUCLEOTIDE SEQUENCE [LARGE SCALE GENOMIC DNA]</scope>
    <source>
        <strain evidence="2 3">DSM 27375</strain>
    </source>
</reference>
<dbReference type="PROSITE" id="PS50994">
    <property type="entry name" value="INTEGRASE"/>
    <property type="match status" value="1"/>
</dbReference>
<name>A0A1G7S2Z7_9RHOB</name>
<sequence length="733" mass="82033">MKDMHFQLNLGPVDAVMAKGELHFVQNITEETVTLLAKAAGAVPLSFSHEELAKLLDNGHFSVEYGYFSDRQAARRARAGRALLSSLSLKTQLHAFQGEAWCEVMIEGAKEGWFNRSSKRWHEFLPTLHARVKRKLEEGVLKSLEGKAAEPSLLSYVPSRTKAMSMLRAWEESRDPMVFVKKSIFNGQNAKRVHPEVEAIIQVESLCFKHPNEIYPQQFHDAVNAEVRRKNIARGISGEDLLPEVSLSTIERRIGDMDQFEALAARKGVAYAKNKLGAHVGGLKLNAPLFRIEMDEWEIDLMAILKRAGFDISLSSVRDLELGRYWVCVAMDTASRCLLGLKLSTKPNTEDAKATLWMAMRNKTALASGLGCETPWRQHGHVYHVAVDNGPAFVSTDFKAALSDLAIDYSVLPAGVPRLRAHIERVFRSIATLLMPYLTGRTFSNPQERGDYPSQKYAVHTAESIVELLVRFTVDVYHNRKHSGLEYATPANMWDKLVAEFGWSPPMSSHKLRHILGLKFTRKTGTHGVLMNGVNYHSKRLAKHFQKYGPQSVEVSIDPEDMGRISVWLERGKESGWSTLSATIDNLEGVSFASWEKAIFELRRNNRAAASLTQSVVDRAIARIKEIDAEQRAMRQLGPINLTVDQIRRAQKETFWGLSFGSNPDAVPSGDAVPTDHHTGLLSDEIPYEPGPLPAELPATVITETPDVEEWFFSDELDETGVPKAANEENDNE</sequence>
<protein>
    <submittedName>
        <fullName evidence="2">Mu transposase, C-terminal</fullName>
    </submittedName>
</protein>
<dbReference type="Pfam" id="PF00665">
    <property type="entry name" value="rve"/>
    <property type="match status" value="1"/>
</dbReference>
<dbReference type="InterPro" id="IPR001584">
    <property type="entry name" value="Integrase_cat-core"/>
</dbReference>
<gene>
    <name evidence="2" type="ORF">SAMN04488117_11343</name>
</gene>
<dbReference type="Proteomes" id="UP000182284">
    <property type="component" value="Unassembled WGS sequence"/>
</dbReference>
<dbReference type="OrthoDB" id="9814072at2"/>